<dbReference type="CDD" id="cd00054">
    <property type="entry name" value="EGF_CA"/>
    <property type="match status" value="1"/>
</dbReference>
<dbReference type="SMART" id="SM00179">
    <property type="entry name" value="EGF_CA"/>
    <property type="match status" value="2"/>
</dbReference>
<evidence type="ECO:0000259" key="6">
    <source>
        <dbReference type="PROSITE" id="PS50026"/>
    </source>
</evidence>
<dbReference type="InterPro" id="IPR000152">
    <property type="entry name" value="EGF-type_Asp/Asn_hydroxyl_site"/>
</dbReference>
<evidence type="ECO:0000256" key="3">
    <source>
        <dbReference type="ARBA" id="ARBA00022737"/>
    </source>
</evidence>
<evidence type="ECO:0000256" key="5">
    <source>
        <dbReference type="PROSITE-ProRule" id="PRU00076"/>
    </source>
</evidence>
<dbReference type="AlphaFoldDB" id="A0A368GPJ1"/>
<dbReference type="EMBL" id="JOJR01000083">
    <property type="protein sequence ID" value="RCN46244.1"/>
    <property type="molecule type" value="Genomic_DNA"/>
</dbReference>
<comment type="caution">
    <text evidence="7">The sequence shown here is derived from an EMBL/GenBank/DDBJ whole genome shotgun (WGS) entry which is preliminary data.</text>
</comment>
<dbReference type="InterPro" id="IPR024731">
    <property type="entry name" value="NELL2-like_EGF"/>
</dbReference>
<gene>
    <name evidence="7" type="ORF">ANCCAN_07704</name>
</gene>
<organism evidence="7 8">
    <name type="scientific">Ancylostoma caninum</name>
    <name type="common">Dog hookworm</name>
    <dbReference type="NCBI Taxonomy" id="29170"/>
    <lineage>
        <taxon>Eukaryota</taxon>
        <taxon>Metazoa</taxon>
        <taxon>Ecdysozoa</taxon>
        <taxon>Nematoda</taxon>
        <taxon>Chromadorea</taxon>
        <taxon>Rhabditida</taxon>
        <taxon>Rhabditina</taxon>
        <taxon>Rhabditomorpha</taxon>
        <taxon>Strongyloidea</taxon>
        <taxon>Ancylostomatidae</taxon>
        <taxon>Ancylostomatinae</taxon>
        <taxon>Ancylostoma</taxon>
    </lineage>
</organism>
<dbReference type="STRING" id="29170.A0A368GPJ1"/>
<dbReference type="SUPFAM" id="SSF57196">
    <property type="entry name" value="EGF/Laminin"/>
    <property type="match status" value="1"/>
</dbReference>
<evidence type="ECO:0000313" key="8">
    <source>
        <dbReference type="Proteomes" id="UP000252519"/>
    </source>
</evidence>
<dbReference type="OrthoDB" id="5780093at2759"/>
<dbReference type="GO" id="GO:0005509">
    <property type="term" value="F:calcium ion binding"/>
    <property type="evidence" value="ECO:0007669"/>
    <property type="project" value="InterPro"/>
</dbReference>
<feature type="domain" description="EGF-like" evidence="6">
    <location>
        <begin position="95"/>
        <end position="134"/>
    </location>
</feature>
<name>A0A368GPJ1_ANCCA</name>
<evidence type="ECO:0000256" key="1">
    <source>
        <dbReference type="ARBA" id="ARBA00022536"/>
    </source>
</evidence>
<accession>A0A368GPJ1</accession>
<dbReference type="PANTHER" id="PTHR24034:SF209">
    <property type="entry name" value="EGF-LIKE DOMAIN-CONTAINING PROTEIN"/>
    <property type="match status" value="1"/>
</dbReference>
<feature type="domain" description="EGF-like" evidence="6">
    <location>
        <begin position="44"/>
        <end position="91"/>
    </location>
</feature>
<dbReference type="Proteomes" id="UP000252519">
    <property type="component" value="Unassembled WGS sequence"/>
</dbReference>
<dbReference type="InterPro" id="IPR001881">
    <property type="entry name" value="EGF-like_Ca-bd_dom"/>
</dbReference>
<keyword evidence="8" id="KW-1185">Reference proteome</keyword>
<dbReference type="Pfam" id="PF12947">
    <property type="entry name" value="EGF_3"/>
    <property type="match status" value="1"/>
</dbReference>
<keyword evidence="4" id="KW-1015">Disulfide bond</keyword>
<sequence>MSVAARQVSSTILRMRKGNINFCVSLAPTTLTAYSFPGLVCKELVNECSSPSLNNCDRNAICIDTVEAYTCICRAGYIDQDEFRNPGRHCQKLKTNDRCTAGKNDCDRNARCSQIGDDDYSCTCPPGFKDKSPSSSRPGRVCIPVIPECDNPTLNDCDSPDRAICTDTDDGYMCRQMSSRIPRHLS</sequence>
<dbReference type="InterPro" id="IPR050751">
    <property type="entry name" value="ECM_structural_protein"/>
</dbReference>
<comment type="caution">
    <text evidence="5">Lacks conserved residue(s) required for the propagation of feature annotation.</text>
</comment>
<dbReference type="SMART" id="SM00181">
    <property type="entry name" value="EGF"/>
    <property type="match status" value="2"/>
</dbReference>
<keyword evidence="3" id="KW-0677">Repeat</keyword>
<dbReference type="Gene3D" id="2.10.25.10">
    <property type="entry name" value="Laminin"/>
    <property type="match status" value="2"/>
</dbReference>
<dbReference type="InterPro" id="IPR000742">
    <property type="entry name" value="EGF"/>
</dbReference>
<evidence type="ECO:0000256" key="2">
    <source>
        <dbReference type="ARBA" id="ARBA00022729"/>
    </source>
</evidence>
<evidence type="ECO:0000313" key="7">
    <source>
        <dbReference type="EMBL" id="RCN46244.1"/>
    </source>
</evidence>
<keyword evidence="1 5" id="KW-0245">EGF-like domain</keyword>
<proteinExistence type="predicted"/>
<dbReference type="PANTHER" id="PTHR24034">
    <property type="entry name" value="EGF-LIKE DOMAIN-CONTAINING PROTEIN"/>
    <property type="match status" value="1"/>
</dbReference>
<protein>
    <submittedName>
        <fullName evidence="7">EGF-like domain protein</fullName>
    </submittedName>
</protein>
<keyword evidence="2" id="KW-0732">Signal</keyword>
<dbReference type="Pfam" id="PF07645">
    <property type="entry name" value="EGF_CA"/>
    <property type="match status" value="1"/>
</dbReference>
<dbReference type="PROSITE" id="PS00010">
    <property type="entry name" value="ASX_HYDROXYL"/>
    <property type="match status" value="1"/>
</dbReference>
<reference evidence="7 8" key="1">
    <citation type="submission" date="2014-10" db="EMBL/GenBank/DDBJ databases">
        <title>Draft genome of the hookworm Ancylostoma caninum.</title>
        <authorList>
            <person name="Mitreva M."/>
        </authorList>
    </citation>
    <scope>NUCLEOTIDE SEQUENCE [LARGE SCALE GENOMIC DNA]</scope>
    <source>
        <strain evidence="7 8">Baltimore</strain>
    </source>
</reference>
<dbReference type="InterPro" id="IPR049883">
    <property type="entry name" value="NOTCH1_EGF-like"/>
</dbReference>
<evidence type="ECO:0000256" key="4">
    <source>
        <dbReference type="ARBA" id="ARBA00023157"/>
    </source>
</evidence>
<dbReference type="PROSITE" id="PS50026">
    <property type="entry name" value="EGF_3"/>
    <property type="match status" value="2"/>
</dbReference>